<evidence type="ECO:0000313" key="2">
    <source>
        <dbReference type="EMBL" id="KOS17436.1"/>
    </source>
</evidence>
<comment type="caution">
    <text evidence="2">The sequence shown here is derived from an EMBL/GenBank/DDBJ whole genome shotgun (WGS) entry which is preliminary data.</text>
</comment>
<organism evidence="2 3">
    <name type="scientific">Escovopsis weberi</name>
    <dbReference type="NCBI Taxonomy" id="150374"/>
    <lineage>
        <taxon>Eukaryota</taxon>
        <taxon>Fungi</taxon>
        <taxon>Dikarya</taxon>
        <taxon>Ascomycota</taxon>
        <taxon>Pezizomycotina</taxon>
        <taxon>Sordariomycetes</taxon>
        <taxon>Hypocreomycetidae</taxon>
        <taxon>Hypocreales</taxon>
        <taxon>Hypocreaceae</taxon>
        <taxon>Escovopsis</taxon>
    </lineage>
</organism>
<dbReference type="Pfam" id="PF00561">
    <property type="entry name" value="Abhydrolase_1"/>
    <property type="match status" value="1"/>
</dbReference>
<keyword evidence="2" id="KW-0378">Hydrolase</keyword>
<keyword evidence="3" id="KW-1185">Reference proteome</keyword>
<dbReference type="InterPro" id="IPR050471">
    <property type="entry name" value="AB_hydrolase"/>
</dbReference>
<dbReference type="Gene3D" id="3.40.50.1820">
    <property type="entry name" value="alpha/beta hydrolase"/>
    <property type="match status" value="1"/>
</dbReference>
<sequence length="331" mass="36358">MAVETYYALDLPIKEQGGPEHIHQSLKGEALDPANYRFTATDGTRVVYHACGRGPLLVVALSPGWGIGMNYLPNGFRQLVADGRITFVAMQTRGTLPSERPADASRMGSRHMAEDVEALRRLLGVETVVVMGHSNGAAIALAYAELFPRHCAKAVLISAQFIGFKDGGPIFMEGLARREKEPRFEKAAAYFKEHMLPIMAGGIEGAITSDEVLTDRVLAFFDLYYHDPDRFRHVFAESTGPISIQHWTYLAQNKADAVPEADAAGRLGDVTGQTLIMSGREDWICSVQASAAIKDGIGARATHVIFEESGHMPWIEESDKFFKVLLDFLFA</sequence>
<dbReference type="InterPro" id="IPR000073">
    <property type="entry name" value="AB_hydrolase_1"/>
</dbReference>
<proteinExistence type="predicted"/>
<reference evidence="2 3" key="1">
    <citation type="submission" date="2015-07" db="EMBL/GenBank/DDBJ databases">
        <title>The genome of the fungus Escovopsis weberi, a specialized disease agent of ant agriculture.</title>
        <authorList>
            <person name="de Man T.J."/>
            <person name="Stajich J.E."/>
            <person name="Kubicek C.P."/>
            <person name="Chenthamara K."/>
            <person name="Atanasova L."/>
            <person name="Druzhinina I.S."/>
            <person name="Birnbaum S."/>
            <person name="Barribeau S.M."/>
            <person name="Teiling C."/>
            <person name="Suen G."/>
            <person name="Currie C."/>
            <person name="Gerardo N.M."/>
        </authorList>
    </citation>
    <scope>NUCLEOTIDE SEQUENCE [LARGE SCALE GENOMIC DNA]</scope>
</reference>
<dbReference type="EMBL" id="LGSR01000022">
    <property type="protein sequence ID" value="KOS17436.1"/>
    <property type="molecule type" value="Genomic_DNA"/>
</dbReference>
<dbReference type="InterPro" id="IPR029058">
    <property type="entry name" value="AB_hydrolase_fold"/>
</dbReference>
<feature type="domain" description="AB hydrolase-1" evidence="1">
    <location>
        <begin position="76"/>
        <end position="317"/>
    </location>
</feature>
<name>A0A0M8MQU8_ESCWE</name>
<dbReference type="STRING" id="150374.A0A0M8MQU8"/>
<evidence type="ECO:0000313" key="3">
    <source>
        <dbReference type="Proteomes" id="UP000053831"/>
    </source>
</evidence>
<protein>
    <submittedName>
        <fullName evidence="2">AB hydrolase superfamily protein YclE</fullName>
    </submittedName>
</protein>
<dbReference type="Proteomes" id="UP000053831">
    <property type="component" value="Unassembled WGS sequence"/>
</dbReference>
<evidence type="ECO:0000259" key="1">
    <source>
        <dbReference type="Pfam" id="PF00561"/>
    </source>
</evidence>
<dbReference type="OrthoDB" id="10249433at2759"/>
<dbReference type="PANTHER" id="PTHR43433">
    <property type="entry name" value="HYDROLASE, ALPHA/BETA FOLD FAMILY PROTEIN"/>
    <property type="match status" value="1"/>
</dbReference>
<accession>A0A0M8MQU8</accession>
<gene>
    <name evidence="2" type="ORF">ESCO_003208</name>
</gene>
<dbReference type="GO" id="GO:0016787">
    <property type="term" value="F:hydrolase activity"/>
    <property type="evidence" value="ECO:0007669"/>
    <property type="project" value="UniProtKB-KW"/>
</dbReference>
<dbReference type="AlphaFoldDB" id="A0A0M8MQU8"/>
<dbReference type="SUPFAM" id="SSF53474">
    <property type="entry name" value="alpha/beta-Hydrolases"/>
    <property type="match status" value="1"/>
</dbReference>
<dbReference type="PANTHER" id="PTHR43433:SF1">
    <property type="entry name" value="BLL5160 PROTEIN"/>
    <property type="match status" value="1"/>
</dbReference>